<dbReference type="InterPro" id="IPR051785">
    <property type="entry name" value="MMCE/EMCE_epimerase"/>
</dbReference>
<dbReference type="GO" id="GO:0004493">
    <property type="term" value="F:methylmalonyl-CoA epimerase activity"/>
    <property type="evidence" value="ECO:0007669"/>
    <property type="project" value="TreeGrafter"/>
</dbReference>
<sequence>MRVKAFDHVAITVSDTERALDFYVGKLGLRQVEQHQLEGEKCDLAGGLQGSRAQSTRLAAADTPKILIDLLEYFAPPGSKHITPMGSVGSCHFALTVEDLPAAVKSLTEAGVEFISGPVNFELTEGSVSVCFCYDPDGNLVELMEEYEH</sequence>
<organism evidence="3">
    <name type="scientific">Caldilineaceae bacterium SB0664_bin_27</name>
    <dbReference type="NCBI Taxonomy" id="2605260"/>
    <lineage>
        <taxon>Bacteria</taxon>
        <taxon>Bacillati</taxon>
        <taxon>Chloroflexota</taxon>
        <taxon>Caldilineae</taxon>
        <taxon>Caldilineales</taxon>
        <taxon>Caldilineaceae</taxon>
    </lineage>
</organism>
<gene>
    <name evidence="3" type="ORF">F4Y42_13140</name>
</gene>
<protein>
    <submittedName>
        <fullName evidence="3">VOC family protein</fullName>
    </submittedName>
</protein>
<dbReference type="Gene3D" id="3.10.180.10">
    <property type="entry name" value="2,3-Dihydroxybiphenyl 1,2-Dioxygenase, domain 1"/>
    <property type="match status" value="1"/>
</dbReference>
<accession>A0A6B0YYA9</accession>
<evidence type="ECO:0000313" key="3">
    <source>
        <dbReference type="EMBL" id="MXY94378.1"/>
    </source>
</evidence>
<dbReference type="PANTHER" id="PTHR43048">
    <property type="entry name" value="METHYLMALONYL-COA EPIMERASE"/>
    <property type="match status" value="1"/>
</dbReference>
<dbReference type="EMBL" id="VXRG01000109">
    <property type="protein sequence ID" value="MXY94378.1"/>
    <property type="molecule type" value="Genomic_DNA"/>
</dbReference>
<dbReference type="PANTHER" id="PTHR43048:SF3">
    <property type="entry name" value="METHYLMALONYL-COA EPIMERASE, MITOCHONDRIAL"/>
    <property type="match status" value="1"/>
</dbReference>
<dbReference type="InterPro" id="IPR004360">
    <property type="entry name" value="Glyas_Fos-R_dOase_dom"/>
</dbReference>
<dbReference type="InterPro" id="IPR029068">
    <property type="entry name" value="Glyas_Bleomycin-R_OHBP_Dase"/>
</dbReference>
<name>A0A6B0YYA9_9CHLR</name>
<dbReference type="GO" id="GO:0046491">
    <property type="term" value="P:L-methylmalonyl-CoA metabolic process"/>
    <property type="evidence" value="ECO:0007669"/>
    <property type="project" value="TreeGrafter"/>
</dbReference>
<keyword evidence="1" id="KW-0479">Metal-binding</keyword>
<feature type="domain" description="VOC" evidence="2">
    <location>
        <begin position="5"/>
        <end position="146"/>
    </location>
</feature>
<comment type="caution">
    <text evidence="3">The sequence shown here is derived from an EMBL/GenBank/DDBJ whole genome shotgun (WGS) entry which is preliminary data.</text>
</comment>
<dbReference type="GO" id="GO:0004462">
    <property type="term" value="F:lactoylglutathione lyase activity"/>
    <property type="evidence" value="ECO:0007669"/>
    <property type="project" value="InterPro"/>
</dbReference>
<dbReference type="InterPro" id="IPR018146">
    <property type="entry name" value="Glyoxalase_1_CS"/>
</dbReference>
<reference evidence="3" key="1">
    <citation type="submission" date="2019-09" db="EMBL/GenBank/DDBJ databases">
        <title>Characterisation of the sponge microbiome using genome-centric metagenomics.</title>
        <authorList>
            <person name="Engelberts J.P."/>
            <person name="Robbins S.J."/>
            <person name="De Goeij J.M."/>
            <person name="Aranda M."/>
            <person name="Bell S.C."/>
            <person name="Webster N.S."/>
        </authorList>
    </citation>
    <scope>NUCLEOTIDE SEQUENCE</scope>
    <source>
        <strain evidence="3">SB0664_bin_27</strain>
    </source>
</reference>
<evidence type="ECO:0000259" key="2">
    <source>
        <dbReference type="PROSITE" id="PS51819"/>
    </source>
</evidence>
<dbReference type="InterPro" id="IPR037523">
    <property type="entry name" value="VOC_core"/>
</dbReference>
<dbReference type="GO" id="GO:0046872">
    <property type="term" value="F:metal ion binding"/>
    <property type="evidence" value="ECO:0007669"/>
    <property type="project" value="UniProtKB-KW"/>
</dbReference>
<evidence type="ECO:0000256" key="1">
    <source>
        <dbReference type="ARBA" id="ARBA00022723"/>
    </source>
</evidence>
<dbReference type="AlphaFoldDB" id="A0A6B0YYA9"/>
<dbReference type="PROSITE" id="PS51819">
    <property type="entry name" value="VOC"/>
    <property type="match status" value="1"/>
</dbReference>
<dbReference type="SUPFAM" id="SSF54593">
    <property type="entry name" value="Glyoxalase/Bleomycin resistance protein/Dihydroxybiphenyl dioxygenase"/>
    <property type="match status" value="1"/>
</dbReference>
<proteinExistence type="predicted"/>
<dbReference type="Pfam" id="PF00903">
    <property type="entry name" value="Glyoxalase"/>
    <property type="match status" value="1"/>
</dbReference>
<dbReference type="PROSITE" id="PS00934">
    <property type="entry name" value="GLYOXALASE_I_1"/>
    <property type="match status" value="1"/>
</dbReference>